<evidence type="ECO:0000313" key="2">
    <source>
        <dbReference type="EMBL" id="KUP06583.1"/>
    </source>
</evidence>
<dbReference type="RefSeq" id="WP_059351106.1">
    <property type="nucleotide sequence ID" value="NZ_LDYG01000028.1"/>
</dbReference>
<dbReference type="OrthoDB" id="2449131at2"/>
<comment type="caution">
    <text evidence="2">The sequence shown here is derived from an EMBL/GenBank/DDBJ whole genome shotgun (WGS) entry which is preliminary data.</text>
</comment>
<dbReference type="PATRIC" id="fig|1150625.3.peg.1837"/>
<evidence type="ECO:0008006" key="4">
    <source>
        <dbReference type="Google" id="ProtNLM"/>
    </source>
</evidence>
<evidence type="ECO:0000256" key="1">
    <source>
        <dbReference type="SAM" id="SignalP"/>
    </source>
</evidence>
<reference evidence="2 3" key="1">
    <citation type="journal article" date="2016" name="Front. Microbiol.">
        <title>Microevolution Analysis of Bacillus coahuilensis Unveils Differences in Phosphorus Acquisition Strategies and Their Regulation.</title>
        <authorList>
            <person name="Gomez-Lunar Z."/>
            <person name="Hernandez-Gonzalez I."/>
            <person name="Rodriguez-Torres M.D."/>
            <person name="Souza V."/>
            <person name="Olmedo-Alvarez G."/>
        </authorList>
    </citation>
    <scope>NUCLEOTIDE SEQUENCE [LARGE SCALE GENOMIC DNA]</scope>
    <source>
        <strain evidence="3">p1.1.43</strain>
    </source>
</reference>
<dbReference type="STRING" id="1150625.Q75_08675"/>
<evidence type="ECO:0000313" key="3">
    <source>
        <dbReference type="Proteomes" id="UP000074108"/>
    </source>
</evidence>
<gene>
    <name evidence="2" type="ORF">Q75_08675</name>
</gene>
<dbReference type="EMBL" id="LDYG01000028">
    <property type="protein sequence ID" value="KUP06583.1"/>
    <property type="molecule type" value="Genomic_DNA"/>
</dbReference>
<organism evidence="2 3">
    <name type="scientific">Bacillus coahuilensis p1.1.43</name>
    <dbReference type="NCBI Taxonomy" id="1150625"/>
    <lineage>
        <taxon>Bacteria</taxon>
        <taxon>Bacillati</taxon>
        <taxon>Bacillota</taxon>
        <taxon>Bacilli</taxon>
        <taxon>Bacillales</taxon>
        <taxon>Bacillaceae</taxon>
        <taxon>Bacillus</taxon>
    </lineage>
</organism>
<dbReference type="PROSITE" id="PS51257">
    <property type="entry name" value="PROKAR_LIPOPROTEIN"/>
    <property type="match status" value="1"/>
</dbReference>
<keyword evidence="3" id="KW-1185">Reference proteome</keyword>
<dbReference type="Proteomes" id="UP000074108">
    <property type="component" value="Unassembled WGS sequence"/>
</dbReference>
<name>A0A147K8R4_9BACI</name>
<feature type="signal peptide" evidence="1">
    <location>
        <begin position="1"/>
        <end position="18"/>
    </location>
</feature>
<dbReference type="AlphaFoldDB" id="A0A147K8R4"/>
<protein>
    <recommendedName>
        <fullName evidence="4">ABC transporter periplasmic binding protein yphF</fullName>
    </recommendedName>
</protein>
<accession>A0A147K8R4</accession>
<proteinExistence type="predicted"/>
<feature type="chain" id="PRO_5038675590" description="ABC transporter periplasmic binding protein yphF" evidence="1">
    <location>
        <begin position="19"/>
        <end position="234"/>
    </location>
</feature>
<sequence>MKKLLIALLLCTSTFLTGCLYPTGELSQNQVAYEDQIIGVQNAVDQFQDAEAGLLPIKTKDNDTPIFLKYPIDFNKVVPRFLSAAPGNAFEQGGVFQYVLIHVEEDPTVKILDVRIAEKIREIKIRIQTTGYPPFKENISGNVYTLDFKELGYEEDPFVVSPYTQNNLPFVIDGTGEIYVDYSSDLYLKLQEEVKDVRQGEDIRSILYEDSYFVPAFSLPYTINENNEPVFLIQ</sequence>
<keyword evidence="1" id="KW-0732">Signal</keyword>